<protein>
    <submittedName>
        <fullName evidence="1">Uncharacterized protein</fullName>
    </submittedName>
</protein>
<sequence length="95" mass="11009">MERYTDTEWFFVEKNGITRALHERTVPLTRNDFNLSRSSIARLAENDLLDGIAWKELQDSRAWYVIAEINLPLTYDPLDIVENTSVIIPSVDQVV</sequence>
<comment type="caution">
    <text evidence="1">The sequence shown here is derived from an EMBL/GenBank/DDBJ whole genome shotgun (WGS) entry which is preliminary data.</text>
</comment>
<dbReference type="Proteomes" id="UP000034588">
    <property type="component" value="Unassembled WGS sequence"/>
</dbReference>
<dbReference type="AlphaFoldDB" id="A0A0G1YBW0"/>
<accession>A0A0G1YBW0</accession>
<dbReference type="EMBL" id="LCQD01000012">
    <property type="protein sequence ID" value="KKW12462.1"/>
    <property type="molecule type" value="Genomic_DNA"/>
</dbReference>
<evidence type="ECO:0000313" key="1">
    <source>
        <dbReference type="EMBL" id="KKW12462.1"/>
    </source>
</evidence>
<gene>
    <name evidence="1" type="ORF">UY48_C0012G0009</name>
</gene>
<reference evidence="1 2" key="1">
    <citation type="journal article" date="2015" name="Nature">
        <title>rRNA introns, odd ribosomes, and small enigmatic genomes across a large radiation of phyla.</title>
        <authorList>
            <person name="Brown C.T."/>
            <person name="Hug L.A."/>
            <person name="Thomas B.C."/>
            <person name="Sharon I."/>
            <person name="Castelle C.J."/>
            <person name="Singh A."/>
            <person name="Wilkins M.J."/>
            <person name="Williams K.H."/>
            <person name="Banfield J.F."/>
        </authorList>
    </citation>
    <scope>NUCLEOTIDE SEQUENCE [LARGE SCALE GENOMIC DNA]</scope>
</reference>
<evidence type="ECO:0000313" key="2">
    <source>
        <dbReference type="Proteomes" id="UP000034588"/>
    </source>
</evidence>
<proteinExistence type="predicted"/>
<name>A0A0G1YBW0_9BACT</name>
<organism evidence="1 2">
    <name type="scientific">Candidatus Gottesmanbacteria bacterium GW2011_GWB1_49_7</name>
    <dbReference type="NCBI Taxonomy" id="1618448"/>
    <lineage>
        <taxon>Bacteria</taxon>
        <taxon>Candidatus Gottesmaniibacteriota</taxon>
    </lineage>
</organism>